<dbReference type="SMART" id="SM00895">
    <property type="entry name" value="FCD"/>
    <property type="match status" value="1"/>
</dbReference>
<name>A0ABT1ZHI2_9MICO</name>
<evidence type="ECO:0000256" key="2">
    <source>
        <dbReference type="ARBA" id="ARBA00023125"/>
    </source>
</evidence>
<accession>A0ABT1ZHI2</accession>
<dbReference type="RefSeq" id="WP_258799302.1">
    <property type="nucleotide sequence ID" value="NZ_JANTHX010000008.1"/>
</dbReference>
<evidence type="ECO:0000313" key="5">
    <source>
        <dbReference type="EMBL" id="MCS0500167.1"/>
    </source>
</evidence>
<keyword evidence="1" id="KW-0805">Transcription regulation</keyword>
<protein>
    <submittedName>
        <fullName evidence="5">GntR family transcriptional regulator</fullName>
    </submittedName>
</protein>
<dbReference type="SUPFAM" id="SSF46785">
    <property type="entry name" value="Winged helix' DNA-binding domain"/>
    <property type="match status" value="1"/>
</dbReference>
<evidence type="ECO:0000256" key="1">
    <source>
        <dbReference type="ARBA" id="ARBA00023015"/>
    </source>
</evidence>
<dbReference type="PROSITE" id="PS50949">
    <property type="entry name" value="HTH_GNTR"/>
    <property type="match status" value="1"/>
</dbReference>
<dbReference type="Gene3D" id="1.20.120.530">
    <property type="entry name" value="GntR ligand-binding domain-like"/>
    <property type="match status" value="1"/>
</dbReference>
<keyword evidence="2" id="KW-0238">DNA-binding</keyword>
<dbReference type="Proteomes" id="UP001205337">
    <property type="component" value="Unassembled WGS sequence"/>
</dbReference>
<proteinExistence type="predicted"/>
<reference evidence="5 6" key="1">
    <citation type="submission" date="2022-08" db="EMBL/GenBank/DDBJ databases">
        <authorList>
            <person name="Li F."/>
        </authorList>
    </citation>
    <scope>NUCLEOTIDE SEQUENCE [LARGE SCALE GENOMIC DNA]</scope>
    <source>
        <strain evidence="5 6">10F1B-8-1</strain>
    </source>
</reference>
<gene>
    <name evidence="5" type="ORF">NUH29_11485</name>
</gene>
<dbReference type="Pfam" id="PF07729">
    <property type="entry name" value="FCD"/>
    <property type="match status" value="1"/>
</dbReference>
<dbReference type="InterPro" id="IPR000524">
    <property type="entry name" value="Tscrpt_reg_HTH_GntR"/>
</dbReference>
<dbReference type="Pfam" id="PF00392">
    <property type="entry name" value="GntR"/>
    <property type="match status" value="1"/>
</dbReference>
<evidence type="ECO:0000313" key="6">
    <source>
        <dbReference type="Proteomes" id="UP001205337"/>
    </source>
</evidence>
<dbReference type="PANTHER" id="PTHR43537">
    <property type="entry name" value="TRANSCRIPTIONAL REGULATOR, GNTR FAMILY"/>
    <property type="match status" value="1"/>
</dbReference>
<evidence type="ECO:0000256" key="3">
    <source>
        <dbReference type="ARBA" id="ARBA00023163"/>
    </source>
</evidence>
<dbReference type="InterPro" id="IPR036390">
    <property type="entry name" value="WH_DNA-bd_sf"/>
</dbReference>
<sequence>MTTTDAGSGATVRPDAVVASLRSAILAGTVAPGTTVTEALVSDTYRVARPTARIAIDRLVADGLLAREPHHAARVRAFDRDDLADLFAARAAVESAAVELLAGTGVVPDAAAAAHERLLALDADASYWAIDLAFHRALVQGAPSSRLPRLHDQLMGEIEFALAQVDAHRLRSTREVAAEHGRILAAVAERDTALAEHLTRSHILASRDRLLAHHDSLHGR</sequence>
<comment type="caution">
    <text evidence="5">The sequence shown here is derived from an EMBL/GenBank/DDBJ whole genome shotgun (WGS) entry which is preliminary data.</text>
</comment>
<keyword evidence="3" id="KW-0804">Transcription</keyword>
<dbReference type="SMART" id="SM00345">
    <property type="entry name" value="HTH_GNTR"/>
    <property type="match status" value="1"/>
</dbReference>
<dbReference type="InterPro" id="IPR008920">
    <property type="entry name" value="TF_FadR/GntR_C"/>
</dbReference>
<feature type="domain" description="HTH gntR-type" evidence="4">
    <location>
        <begin position="11"/>
        <end position="78"/>
    </location>
</feature>
<dbReference type="PANTHER" id="PTHR43537:SF49">
    <property type="entry name" value="TRANSCRIPTIONAL REGULATORY PROTEIN"/>
    <property type="match status" value="1"/>
</dbReference>
<keyword evidence="6" id="KW-1185">Reference proteome</keyword>
<dbReference type="InterPro" id="IPR036388">
    <property type="entry name" value="WH-like_DNA-bd_sf"/>
</dbReference>
<dbReference type="SUPFAM" id="SSF48008">
    <property type="entry name" value="GntR ligand-binding domain-like"/>
    <property type="match status" value="1"/>
</dbReference>
<dbReference type="InterPro" id="IPR011711">
    <property type="entry name" value="GntR_C"/>
</dbReference>
<evidence type="ECO:0000259" key="4">
    <source>
        <dbReference type="PROSITE" id="PS50949"/>
    </source>
</evidence>
<organism evidence="5 6">
    <name type="scientific">Protaetiibacter mangrovi</name>
    <dbReference type="NCBI Taxonomy" id="2970926"/>
    <lineage>
        <taxon>Bacteria</taxon>
        <taxon>Bacillati</taxon>
        <taxon>Actinomycetota</taxon>
        <taxon>Actinomycetes</taxon>
        <taxon>Micrococcales</taxon>
        <taxon>Microbacteriaceae</taxon>
        <taxon>Protaetiibacter</taxon>
    </lineage>
</organism>
<dbReference type="Gene3D" id="1.10.10.10">
    <property type="entry name" value="Winged helix-like DNA-binding domain superfamily/Winged helix DNA-binding domain"/>
    <property type="match status" value="1"/>
</dbReference>
<dbReference type="EMBL" id="JANTHX010000008">
    <property type="protein sequence ID" value="MCS0500167.1"/>
    <property type="molecule type" value="Genomic_DNA"/>
</dbReference>